<keyword evidence="2" id="KW-1185">Reference proteome</keyword>
<comment type="caution">
    <text evidence="1">The sequence shown here is derived from an EMBL/GenBank/DDBJ whole genome shotgun (WGS) entry which is preliminary data.</text>
</comment>
<name>A0ABR2HYM5_9PEZI</name>
<accession>A0ABR2HYM5</accession>
<sequence length="478" mass="54312">MDRIPAEITLAIVRLLVDESPESAYTYATVSRAWQAFIEAATFASIKLDQGRLSQAKETLTPARQAYVRQIQFTALLPDYHNQAEPRDSESDKKQNDEAFSDAVVSLMGLLSTWSSPHDGGIELQLSTACPIDLQDMKRGSSRLLPNRRDRLERCVTSYVALREGLYRRLPEVSLIKTFTSSPMFIHHRRLTPKTWCEIASRFPRLRSINWEFADGSHDPAFRLQLRNDFATGLFILPESVRDFTLCYRSGPGLGRFFNDPGPRICPGAVRDPLSVALGKLSMQMETVSLTMALGSEILWDPELKTDQQGYWPLLRDIYLQLDGRTPQGEDLFDWDPLDPHSHGPEYERVIPIPTQVNPYQLAFALAARRMPNLRGLCATYGNRLCNGVTYTVRPRSGADQGSSATFCYDASPVVDLITRGMEEEWWNTAHVHLREGDKFHFEVVDDGAIIEFRRRTDMSRAFTPPPVQKIIEWTRVI</sequence>
<proteinExistence type="predicted"/>
<dbReference type="EMBL" id="JAPCWZ010000007">
    <property type="protein sequence ID" value="KAK8855130.1"/>
    <property type="molecule type" value="Genomic_DNA"/>
</dbReference>
<dbReference type="Proteomes" id="UP001390339">
    <property type="component" value="Unassembled WGS sequence"/>
</dbReference>
<organism evidence="1 2">
    <name type="scientific">Apiospora arundinis</name>
    <dbReference type="NCBI Taxonomy" id="335852"/>
    <lineage>
        <taxon>Eukaryota</taxon>
        <taxon>Fungi</taxon>
        <taxon>Dikarya</taxon>
        <taxon>Ascomycota</taxon>
        <taxon>Pezizomycotina</taxon>
        <taxon>Sordariomycetes</taxon>
        <taxon>Xylariomycetidae</taxon>
        <taxon>Amphisphaeriales</taxon>
        <taxon>Apiosporaceae</taxon>
        <taxon>Apiospora</taxon>
    </lineage>
</organism>
<evidence type="ECO:0008006" key="3">
    <source>
        <dbReference type="Google" id="ProtNLM"/>
    </source>
</evidence>
<protein>
    <recommendedName>
        <fullName evidence="3">F-box domain-containing protein</fullName>
    </recommendedName>
</protein>
<reference evidence="1 2" key="1">
    <citation type="journal article" date="2024" name="IMA Fungus">
        <title>Apiospora arundinis, a panoply of carbohydrate-active enzymes and secondary metabolites.</title>
        <authorList>
            <person name="Sorensen T."/>
            <person name="Petersen C."/>
            <person name="Muurmann A.T."/>
            <person name="Christiansen J.V."/>
            <person name="Brundto M.L."/>
            <person name="Overgaard C.K."/>
            <person name="Boysen A.T."/>
            <person name="Wollenberg R.D."/>
            <person name="Larsen T.O."/>
            <person name="Sorensen J.L."/>
            <person name="Nielsen K.L."/>
            <person name="Sondergaard T.E."/>
        </authorList>
    </citation>
    <scope>NUCLEOTIDE SEQUENCE [LARGE SCALE GENOMIC DNA]</scope>
    <source>
        <strain evidence="1 2">AAU 773</strain>
    </source>
</reference>
<evidence type="ECO:0000313" key="2">
    <source>
        <dbReference type="Proteomes" id="UP001390339"/>
    </source>
</evidence>
<gene>
    <name evidence="1" type="ORF">PGQ11_011042</name>
</gene>
<evidence type="ECO:0000313" key="1">
    <source>
        <dbReference type="EMBL" id="KAK8855130.1"/>
    </source>
</evidence>